<accession>A0A317XQX3</accession>
<evidence type="ECO:0000313" key="2">
    <source>
        <dbReference type="Proteomes" id="UP000246740"/>
    </source>
</evidence>
<reference evidence="1 2" key="1">
    <citation type="journal article" date="2018" name="Mol. Biol. Evol.">
        <title>Broad Genomic Sampling Reveals a Smut Pathogenic Ancestry of the Fungal Clade Ustilaginomycotina.</title>
        <authorList>
            <person name="Kijpornyongpan T."/>
            <person name="Mondo S.J."/>
            <person name="Barry K."/>
            <person name="Sandor L."/>
            <person name="Lee J."/>
            <person name="Lipzen A."/>
            <person name="Pangilinan J."/>
            <person name="LaButti K."/>
            <person name="Hainaut M."/>
            <person name="Henrissat B."/>
            <person name="Grigoriev I.V."/>
            <person name="Spatafora J.W."/>
            <person name="Aime M.C."/>
        </authorList>
    </citation>
    <scope>NUCLEOTIDE SEQUENCE [LARGE SCALE GENOMIC DNA]</scope>
    <source>
        <strain evidence="1 2">MCA 3645</strain>
    </source>
</reference>
<name>A0A317XQX3_9BASI</name>
<dbReference type="EMBL" id="KZ819192">
    <property type="protein sequence ID" value="PWZ00695.1"/>
    <property type="molecule type" value="Genomic_DNA"/>
</dbReference>
<dbReference type="Proteomes" id="UP000246740">
    <property type="component" value="Unassembled WGS sequence"/>
</dbReference>
<dbReference type="AlphaFoldDB" id="A0A317XQX3"/>
<organism evidence="1 2">
    <name type="scientific">Testicularia cyperi</name>
    <dbReference type="NCBI Taxonomy" id="1882483"/>
    <lineage>
        <taxon>Eukaryota</taxon>
        <taxon>Fungi</taxon>
        <taxon>Dikarya</taxon>
        <taxon>Basidiomycota</taxon>
        <taxon>Ustilaginomycotina</taxon>
        <taxon>Ustilaginomycetes</taxon>
        <taxon>Ustilaginales</taxon>
        <taxon>Anthracoideaceae</taxon>
        <taxon>Testicularia</taxon>
    </lineage>
</organism>
<keyword evidence="2" id="KW-1185">Reference proteome</keyword>
<gene>
    <name evidence="1" type="ORF">BCV70DRAFT_99659</name>
</gene>
<proteinExistence type="predicted"/>
<protein>
    <submittedName>
        <fullName evidence="1">Uncharacterized protein</fullName>
    </submittedName>
</protein>
<evidence type="ECO:0000313" key="1">
    <source>
        <dbReference type="EMBL" id="PWZ00695.1"/>
    </source>
</evidence>
<dbReference type="InParanoid" id="A0A317XQX3"/>
<sequence>MLTCYRTWQNPDVPERDDTRRRGNDVLWTIRMAASSAPICRMPEKHGPTEVHPGETAGSLHLGRIVLDPVPSRTDSAGYRRTCVTSHSDVSMLAISPHHCLSFSTVGGPIPACLIAPHPGEWIKRRARVYWQLMAQHCVLHATSLSVWGWLPQNGLYEASFWLRGKTKGSSRRWWSTCTRSVLQSIKRDGAWSPCFFRCDQTPD</sequence>